<keyword evidence="1" id="KW-0732">Signal</keyword>
<comment type="caution">
    <text evidence="2">The sequence shown here is derived from an EMBL/GenBank/DDBJ whole genome shotgun (WGS) entry which is preliminary data.</text>
</comment>
<organism evidence="2 3">
    <name type="scientific">Candidatus Scatenecus faecavium</name>
    <dbReference type="NCBI Taxonomy" id="2840915"/>
    <lineage>
        <taxon>Bacteria</taxon>
        <taxon>Candidatus Scatenecus</taxon>
    </lineage>
</organism>
<accession>A0A9D1FW71</accession>
<evidence type="ECO:0008006" key="4">
    <source>
        <dbReference type="Google" id="ProtNLM"/>
    </source>
</evidence>
<dbReference type="Proteomes" id="UP000824139">
    <property type="component" value="Unassembled WGS sequence"/>
</dbReference>
<proteinExistence type="predicted"/>
<dbReference type="EMBL" id="DVJO01000132">
    <property type="protein sequence ID" value="HIS83150.1"/>
    <property type="molecule type" value="Genomic_DNA"/>
</dbReference>
<evidence type="ECO:0000313" key="3">
    <source>
        <dbReference type="Proteomes" id="UP000824139"/>
    </source>
</evidence>
<evidence type="ECO:0000313" key="2">
    <source>
        <dbReference type="EMBL" id="HIS83150.1"/>
    </source>
</evidence>
<reference evidence="2" key="2">
    <citation type="journal article" date="2021" name="PeerJ">
        <title>Extensive microbial diversity within the chicken gut microbiome revealed by metagenomics and culture.</title>
        <authorList>
            <person name="Gilroy R."/>
            <person name="Ravi A."/>
            <person name="Getino M."/>
            <person name="Pursley I."/>
            <person name="Horton D.L."/>
            <person name="Alikhan N.F."/>
            <person name="Baker D."/>
            <person name="Gharbi K."/>
            <person name="Hall N."/>
            <person name="Watson M."/>
            <person name="Adriaenssens E.M."/>
            <person name="Foster-Nyarko E."/>
            <person name="Jarju S."/>
            <person name="Secka A."/>
            <person name="Antonio M."/>
            <person name="Oren A."/>
            <person name="Chaudhuri R.R."/>
            <person name="La Ragione R."/>
            <person name="Hildebrand F."/>
            <person name="Pallen M.J."/>
        </authorList>
    </citation>
    <scope>NUCLEOTIDE SEQUENCE</scope>
    <source>
        <strain evidence="2">CHK152-2994</strain>
    </source>
</reference>
<name>A0A9D1FW71_9BACT</name>
<evidence type="ECO:0000256" key="1">
    <source>
        <dbReference type="SAM" id="SignalP"/>
    </source>
</evidence>
<dbReference type="AlphaFoldDB" id="A0A9D1FW71"/>
<feature type="signal peptide" evidence="1">
    <location>
        <begin position="1"/>
        <end position="23"/>
    </location>
</feature>
<gene>
    <name evidence="2" type="ORF">IAD41_06060</name>
</gene>
<protein>
    <recommendedName>
        <fullName evidence="4">DUF4440 domain-containing protein</fullName>
    </recommendedName>
</protein>
<feature type="chain" id="PRO_5039072589" description="DUF4440 domain-containing protein" evidence="1">
    <location>
        <begin position="24"/>
        <end position="158"/>
    </location>
</feature>
<sequence length="158" mass="17805">MRKILSAIMLFGVLLMTGLQAFADDAAEAKAFFESYVNAANNYSPTIEQMYSPNAKIIRQVVKPDGGLVDVKTDTATYMKQLKLGQAGAKLRHYKNNYSNITVTKVGDGYKVSSLRQPSGETYKLKTYMIVKKQPNGKWLITEEMMQTKQQVFLKYAK</sequence>
<reference evidence="2" key="1">
    <citation type="submission" date="2020-10" db="EMBL/GenBank/DDBJ databases">
        <authorList>
            <person name="Gilroy R."/>
        </authorList>
    </citation>
    <scope>NUCLEOTIDE SEQUENCE</scope>
    <source>
        <strain evidence="2">CHK152-2994</strain>
    </source>
</reference>